<dbReference type="Pfam" id="PF00126">
    <property type="entry name" value="HTH_1"/>
    <property type="match status" value="1"/>
</dbReference>
<dbReference type="SUPFAM" id="SSF46785">
    <property type="entry name" value="Winged helix' DNA-binding domain"/>
    <property type="match status" value="1"/>
</dbReference>
<dbReference type="InterPro" id="IPR000847">
    <property type="entry name" value="LysR_HTH_N"/>
</dbReference>
<proteinExistence type="inferred from homology"/>
<dbReference type="CDD" id="cd08422">
    <property type="entry name" value="PBP2_CrgA_like"/>
    <property type="match status" value="1"/>
</dbReference>
<dbReference type="PROSITE" id="PS50931">
    <property type="entry name" value="HTH_LYSR"/>
    <property type="match status" value="1"/>
</dbReference>
<keyword evidence="3" id="KW-0238">DNA-binding</keyword>
<evidence type="ECO:0000256" key="4">
    <source>
        <dbReference type="ARBA" id="ARBA00023163"/>
    </source>
</evidence>
<organism evidence="6 7">
    <name type="scientific">Halomonas johnsoniae</name>
    <dbReference type="NCBI Taxonomy" id="502832"/>
    <lineage>
        <taxon>Bacteria</taxon>
        <taxon>Pseudomonadati</taxon>
        <taxon>Pseudomonadota</taxon>
        <taxon>Gammaproteobacteria</taxon>
        <taxon>Oceanospirillales</taxon>
        <taxon>Halomonadaceae</taxon>
        <taxon>Halomonas</taxon>
    </lineage>
</organism>
<dbReference type="Proteomes" id="UP000647585">
    <property type="component" value="Unassembled WGS sequence"/>
</dbReference>
<dbReference type="InterPro" id="IPR058163">
    <property type="entry name" value="LysR-type_TF_proteobact-type"/>
</dbReference>
<evidence type="ECO:0000259" key="5">
    <source>
        <dbReference type="PROSITE" id="PS50931"/>
    </source>
</evidence>
<evidence type="ECO:0000256" key="3">
    <source>
        <dbReference type="ARBA" id="ARBA00023125"/>
    </source>
</evidence>
<dbReference type="PANTHER" id="PTHR30537:SF5">
    <property type="entry name" value="HTH-TYPE TRANSCRIPTIONAL ACTIVATOR TTDR-RELATED"/>
    <property type="match status" value="1"/>
</dbReference>
<evidence type="ECO:0000313" key="7">
    <source>
        <dbReference type="Proteomes" id="UP000647585"/>
    </source>
</evidence>
<evidence type="ECO:0000256" key="2">
    <source>
        <dbReference type="ARBA" id="ARBA00023015"/>
    </source>
</evidence>
<dbReference type="InterPro" id="IPR036388">
    <property type="entry name" value="WH-like_DNA-bd_sf"/>
</dbReference>
<dbReference type="PANTHER" id="PTHR30537">
    <property type="entry name" value="HTH-TYPE TRANSCRIPTIONAL REGULATOR"/>
    <property type="match status" value="1"/>
</dbReference>
<keyword evidence="2" id="KW-0805">Transcription regulation</keyword>
<comment type="similarity">
    <text evidence="1">Belongs to the LysR transcriptional regulatory family.</text>
</comment>
<protein>
    <submittedName>
        <fullName evidence="6">LysR family transcriptional regulator</fullName>
    </submittedName>
</protein>
<dbReference type="Gene3D" id="1.10.10.10">
    <property type="entry name" value="Winged helix-like DNA-binding domain superfamily/Winged helix DNA-binding domain"/>
    <property type="match status" value="1"/>
</dbReference>
<evidence type="ECO:0000313" key="6">
    <source>
        <dbReference type="EMBL" id="GGW56862.1"/>
    </source>
</evidence>
<name>A0ABQ2WLF3_9GAMM</name>
<evidence type="ECO:0000256" key="1">
    <source>
        <dbReference type="ARBA" id="ARBA00009437"/>
    </source>
</evidence>
<dbReference type="EMBL" id="BMXO01000007">
    <property type="protein sequence ID" value="GGW56862.1"/>
    <property type="molecule type" value="Genomic_DNA"/>
</dbReference>
<dbReference type="Gene3D" id="3.40.190.290">
    <property type="match status" value="1"/>
</dbReference>
<comment type="caution">
    <text evidence="6">The sequence shown here is derived from an EMBL/GenBank/DDBJ whole genome shotgun (WGS) entry which is preliminary data.</text>
</comment>
<sequence length="327" mass="36526">MLLQCVKRAKDYCILDNSIRLLALRLFVRVATSGSFSEAARYYGLPTSSASRHIASLEQALGQRLLYRHTRAVKLTEAGERYFHEVHEALARLELATEEVMGGARHPRGVLRINAPVAFGRRHIAPHLARFQQRYPEIEVDLTLEDRFIDPVQEGADVVIRVGALADSSLVARGIARQRFIVCAAPSYLAEKGVPTTPHALGKHNCLLYKGSKGTQSWHFRAFEEARAVRHVLAGNLVANNAESLVEAAIAGQGVVMFPSWLLFEPLRQQTLVPLLTQWEASDDGHLDNIYAIYPDNRLRSSKVSVFMTHLEQVIGSPPYWDSISPR</sequence>
<dbReference type="InterPro" id="IPR005119">
    <property type="entry name" value="LysR_subst-bd"/>
</dbReference>
<keyword evidence="7" id="KW-1185">Reference proteome</keyword>
<feature type="domain" description="HTH lysR-type" evidence="5">
    <location>
        <begin position="19"/>
        <end position="76"/>
    </location>
</feature>
<reference evidence="7" key="1">
    <citation type="journal article" date="2019" name="Int. J. Syst. Evol. Microbiol.">
        <title>The Global Catalogue of Microorganisms (GCM) 10K type strain sequencing project: providing services to taxonomists for standard genome sequencing and annotation.</title>
        <authorList>
            <consortium name="The Broad Institute Genomics Platform"/>
            <consortium name="The Broad Institute Genome Sequencing Center for Infectious Disease"/>
            <person name="Wu L."/>
            <person name="Ma J."/>
        </authorList>
    </citation>
    <scope>NUCLEOTIDE SEQUENCE [LARGE SCALE GENOMIC DNA]</scope>
    <source>
        <strain evidence="7">KCTC 22157</strain>
    </source>
</reference>
<accession>A0ABQ2WLF3</accession>
<dbReference type="SUPFAM" id="SSF53850">
    <property type="entry name" value="Periplasmic binding protein-like II"/>
    <property type="match status" value="1"/>
</dbReference>
<gene>
    <name evidence="6" type="ORF">GCM10007158_17380</name>
</gene>
<dbReference type="InterPro" id="IPR036390">
    <property type="entry name" value="WH_DNA-bd_sf"/>
</dbReference>
<keyword evidence="4" id="KW-0804">Transcription</keyword>
<dbReference type="Pfam" id="PF03466">
    <property type="entry name" value="LysR_substrate"/>
    <property type="match status" value="1"/>
</dbReference>